<protein>
    <submittedName>
        <fullName evidence="1">Uncharacterized protein</fullName>
    </submittedName>
</protein>
<organism evidence="1 2">
    <name type="scientific">Artemisia annua</name>
    <name type="common">Sweet wormwood</name>
    <dbReference type="NCBI Taxonomy" id="35608"/>
    <lineage>
        <taxon>Eukaryota</taxon>
        <taxon>Viridiplantae</taxon>
        <taxon>Streptophyta</taxon>
        <taxon>Embryophyta</taxon>
        <taxon>Tracheophyta</taxon>
        <taxon>Spermatophyta</taxon>
        <taxon>Magnoliopsida</taxon>
        <taxon>eudicotyledons</taxon>
        <taxon>Gunneridae</taxon>
        <taxon>Pentapetalae</taxon>
        <taxon>asterids</taxon>
        <taxon>campanulids</taxon>
        <taxon>Asterales</taxon>
        <taxon>Asteraceae</taxon>
        <taxon>Asteroideae</taxon>
        <taxon>Anthemideae</taxon>
        <taxon>Artemisiinae</taxon>
        <taxon>Artemisia</taxon>
    </lineage>
</organism>
<gene>
    <name evidence="1" type="ORF">CTI12_AA231550</name>
</gene>
<dbReference type="AlphaFoldDB" id="A0A2U1NT86"/>
<reference evidence="1 2" key="1">
    <citation type="journal article" date="2018" name="Mol. Plant">
        <title>The genome of Artemisia annua provides insight into the evolution of Asteraceae family and artemisinin biosynthesis.</title>
        <authorList>
            <person name="Shen Q."/>
            <person name="Zhang L."/>
            <person name="Liao Z."/>
            <person name="Wang S."/>
            <person name="Yan T."/>
            <person name="Shi P."/>
            <person name="Liu M."/>
            <person name="Fu X."/>
            <person name="Pan Q."/>
            <person name="Wang Y."/>
            <person name="Lv Z."/>
            <person name="Lu X."/>
            <person name="Zhang F."/>
            <person name="Jiang W."/>
            <person name="Ma Y."/>
            <person name="Chen M."/>
            <person name="Hao X."/>
            <person name="Li L."/>
            <person name="Tang Y."/>
            <person name="Lv G."/>
            <person name="Zhou Y."/>
            <person name="Sun X."/>
            <person name="Brodelius P.E."/>
            <person name="Rose J.K.C."/>
            <person name="Tang K."/>
        </authorList>
    </citation>
    <scope>NUCLEOTIDE SEQUENCE [LARGE SCALE GENOMIC DNA]</scope>
    <source>
        <strain evidence="2">cv. Huhao1</strain>
        <tissue evidence="1">Leaf</tissue>
    </source>
</reference>
<name>A0A2U1NT86_ARTAN</name>
<keyword evidence="2" id="KW-1185">Reference proteome</keyword>
<accession>A0A2U1NT86</accession>
<evidence type="ECO:0000313" key="2">
    <source>
        <dbReference type="Proteomes" id="UP000245207"/>
    </source>
</evidence>
<comment type="caution">
    <text evidence="1">The sequence shown here is derived from an EMBL/GenBank/DDBJ whole genome shotgun (WGS) entry which is preliminary data.</text>
</comment>
<dbReference type="OrthoDB" id="2017576at2759"/>
<dbReference type="EMBL" id="PKPP01002235">
    <property type="protein sequence ID" value="PWA76681.1"/>
    <property type="molecule type" value="Genomic_DNA"/>
</dbReference>
<proteinExistence type="predicted"/>
<sequence>MKVAIYKHEDKSLEMFSTFYDVVYDILMARWAKSSTPLHCLAHSLNPRFYSDDWLSRNLARVVPHTDTDREISHERMKCFRRLYPNDDNYNKVLYDFADFSLKSGPFSDFLVSQHRHLVVNAIGALTLLFTHREETSSPKRAEDLVFIHNNLRLLSRSTDQYNEEKTMMWDVGGDAFGTLEDAGFLVFASLSLNDPELESVFFSENTTLIDEKLSSTNFLDMYHNLRIVLKHEKKLHVLNVVLPKQPAKTRYQILLLLVASSKGSGMSKMLEKLKNTFQQAKQEPSETVKSLRAFEMEECHSVSSYVLKIMN</sequence>
<evidence type="ECO:0000313" key="1">
    <source>
        <dbReference type="EMBL" id="PWA76681.1"/>
    </source>
</evidence>
<dbReference type="Proteomes" id="UP000245207">
    <property type="component" value="Unassembled WGS sequence"/>
</dbReference>
<dbReference type="STRING" id="35608.A0A2U1NT86"/>